<reference evidence="2 3" key="1">
    <citation type="journal article" date="2020" name="Nature">
        <title>Bacterial chemolithoautotrophy via manganese oxidation.</title>
        <authorList>
            <person name="Yu H."/>
            <person name="Leadbetter J.R."/>
        </authorList>
    </citation>
    <scope>NUCLEOTIDE SEQUENCE [LARGE SCALE GENOMIC DNA]</scope>
    <source>
        <strain evidence="2 3">Mn-1</strain>
    </source>
</reference>
<sequence length="262" mass="29424">MFYFLSIFIFLASLSAPAFGQADYRNLDPGRPITIEDAQPIEFRAFEFSFGSRYGRHQEGYELSFEPELKWGFAKNWQVGVSGERAVLDDGQRTDVLAGTEFHFLYNLNQEDFDLPAIAFRPELTFGAGDLGADHPHGAFKVIVSKTFGFNRVHLNGSYTIGPTEISGRGGDLVNRYLYGIAYERTAPIEFFVLLFDLYAAAPIDGGRREIIYDLGTRIQMTPTWVFDAGFFHAIRSEDLDFGVTAGLSYVFSPRSIFPKGL</sequence>
<dbReference type="EMBL" id="VTOW01000001">
    <property type="protein sequence ID" value="NKE70084.1"/>
    <property type="molecule type" value="Genomic_DNA"/>
</dbReference>
<evidence type="ECO:0000256" key="1">
    <source>
        <dbReference type="SAM" id="SignalP"/>
    </source>
</evidence>
<organism evidence="2 3">
    <name type="scientific">Candidatus Manganitrophus noduliformans</name>
    <dbReference type="NCBI Taxonomy" id="2606439"/>
    <lineage>
        <taxon>Bacteria</taxon>
        <taxon>Pseudomonadati</taxon>
        <taxon>Nitrospirota</taxon>
        <taxon>Nitrospiria</taxon>
        <taxon>Candidatus Troglogloeales</taxon>
        <taxon>Candidatus Manganitrophaceae</taxon>
        <taxon>Candidatus Manganitrophus</taxon>
    </lineage>
</organism>
<proteinExistence type="predicted"/>
<keyword evidence="3" id="KW-1185">Reference proteome</keyword>
<accession>A0A7X6DN08</accession>
<evidence type="ECO:0008006" key="4">
    <source>
        <dbReference type="Google" id="ProtNLM"/>
    </source>
</evidence>
<feature type="signal peptide" evidence="1">
    <location>
        <begin position="1"/>
        <end position="20"/>
    </location>
</feature>
<dbReference type="AlphaFoldDB" id="A0A7X6DN08"/>
<protein>
    <recommendedName>
        <fullName evidence="4">Transporter</fullName>
    </recommendedName>
</protein>
<name>A0A7X6DN08_9BACT</name>
<dbReference type="Proteomes" id="UP000534783">
    <property type="component" value="Unassembled WGS sequence"/>
</dbReference>
<evidence type="ECO:0000313" key="2">
    <source>
        <dbReference type="EMBL" id="NKE70084.1"/>
    </source>
</evidence>
<dbReference type="RefSeq" id="WP_168058350.1">
    <property type="nucleotide sequence ID" value="NZ_VTOW01000001.1"/>
</dbReference>
<keyword evidence="1" id="KW-0732">Signal</keyword>
<evidence type="ECO:0000313" key="3">
    <source>
        <dbReference type="Proteomes" id="UP000534783"/>
    </source>
</evidence>
<gene>
    <name evidence="2" type="ORF">MNODULE_04910</name>
</gene>
<comment type="caution">
    <text evidence="2">The sequence shown here is derived from an EMBL/GenBank/DDBJ whole genome shotgun (WGS) entry which is preliminary data.</text>
</comment>
<feature type="chain" id="PRO_5031089940" description="Transporter" evidence="1">
    <location>
        <begin position="21"/>
        <end position="262"/>
    </location>
</feature>